<comment type="caution">
    <text evidence="1">The sequence shown here is derived from an EMBL/GenBank/DDBJ whole genome shotgun (WGS) entry which is preliminary data.</text>
</comment>
<dbReference type="EMBL" id="VSSQ01099330">
    <property type="protein sequence ID" value="MPN41956.1"/>
    <property type="molecule type" value="Genomic_DNA"/>
</dbReference>
<protein>
    <submittedName>
        <fullName evidence="1">Uncharacterized protein</fullName>
    </submittedName>
</protein>
<evidence type="ECO:0000313" key="1">
    <source>
        <dbReference type="EMBL" id="MPN41956.1"/>
    </source>
</evidence>
<dbReference type="AlphaFoldDB" id="A0A645HTQ9"/>
<organism evidence="1">
    <name type="scientific">bioreactor metagenome</name>
    <dbReference type="NCBI Taxonomy" id="1076179"/>
    <lineage>
        <taxon>unclassified sequences</taxon>
        <taxon>metagenomes</taxon>
        <taxon>ecological metagenomes</taxon>
    </lineage>
</organism>
<proteinExistence type="predicted"/>
<name>A0A645HTQ9_9ZZZZ</name>
<gene>
    <name evidence="1" type="ORF">SDC9_189511</name>
</gene>
<sequence>MINKKEFDNQSFITKGIIEVNKSGHGYRVPEGWKAINKTGSEQRDTLYNIAADKHEDYKKVYNTKINFYDFIYMSCRIPEDTFKKAINGKYKYTRSFLAKYTVGLKLGIDEANKLFRDHSGELNLTNDFDSIVYHALRTKDDIDYFVQEVFEYTGIKLEREK</sequence>
<accession>A0A645HTQ9</accession>
<reference evidence="1" key="1">
    <citation type="submission" date="2019-08" db="EMBL/GenBank/DDBJ databases">
        <authorList>
            <person name="Kucharzyk K."/>
            <person name="Murdoch R.W."/>
            <person name="Higgins S."/>
            <person name="Loffler F."/>
        </authorList>
    </citation>
    <scope>NUCLEOTIDE SEQUENCE</scope>
</reference>